<evidence type="ECO:0000313" key="1">
    <source>
        <dbReference type="EMBL" id="MDQ0644465.1"/>
    </source>
</evidence>
<keyword evidence="2" id="KW-1185">Reference proteome</keyword>
<comment type="caution">
    <text evidence="1">The sequence shown here is derived from an EMBL/GenBank/DDBJ whole genome shotgun (WGS) entry which is preliminary data.</text>
</comment>
<accession>A0ABU0PAV1</accession>
<evidence type="ECO:0000313" key="2">
    <source>
        <dbReference type="Proteomes" id="UP001239085"/>
    </source>
</evidence>
<protein>
    <submittedName>
        <fullName evidence="1">2'-5' RNA ligase</fullName>
    </submittedName>
</protein>
<proteinExistence type="predicted"/>
<organism evidence="1 2">
    <name type="scientific">Microbacterium murale</name>
    <dbReference type="NCBI Taxonomy" id="1081040"/>
    <lineage>
        <taxon>Bacteria</taxon>
        <taxon>Bacillati</taxon>
        <taxon>Actinomycetota</taxon>
        <taxon>Actinomycetes</taxon>
        <taxon>Micrococcales</taxon>
        <taxon>Microbacteriaceae</taxon>
        <taxon>Microbacterium</taxon>
    </lineage>
</organism>
<dbReference type="EMBL" id="JAUSXK010000001">
    <property type="protein sequence ID" value="MDQ0644465.1"/>
    <property type="molecule type" value="Genomic_DNA"/>
</dbReference>
<dbReference type="GO" id="GO:0016874">
    <property type="term" value="F:ligase activity"/>
    <property type="evidence" value="ECO:0007669"/>
    <property type="project" value="UniProtKB-KW"/>
</dbReference>
<dbReference type="RefSeq" id="WP_307362221.1">
    <property type="nucleotide sequence ID" value="NZ_JAUSXK010000001.1"/>
</dbReference>
<sequence>MRRPFMNHPDQLASLEGQQYLVLRPTGAVADDYREVQDAVLRALPVAVKHPHTAHVTLRGFYEPDRLDDVRALVRAWGAAQHPIEITTEAIDTFPAPWQIVIARLARTASVITAYASLTDALADTDFRRLDERALDDWTFHMSVIYGKTLDADEWRAIAESVTNEYDEHPTEVVNEAELVWYSGGAEHHEVIPLG</sequence>
<keyword evidence="1" id="KW-0436">Ligase</keyword>
<dbReference type="Proteomes" id="UP001239085">
    <property type="component" value="Unassembled WGS sequence"/>
</dbReference>
<gene>
    <name evidence="1" type="ORF">QFZ46_002625</name>
</gene>
<name>A0ABU0PAV1_9MICO</name>
<dbReference type="SUPFAM" id="SSF55144">
    <property type="entry name" value="LigT-like"/>
    <property type="match status" value="1"/>
</dbReference>
<reference evidence="1 2" key="1">
    <citation type="submission" date="2023-07" db="EMBL/GenBank/DDBJ databases">
        <title>Comparative genomics of wheat-associated soil bacteria to identify genetic determinants of phenazine resistance.</title>
        <authorList>
            <person name="Mouncey N."/>
        </authorList>
    </citation>
    <scope>NUCLEOTIDE SEQUENCE [LARGE SCALE GENOMIC DNA]</scope>
    <source>
        <strain evidence="1 2">W2I7</strain>
    </source>
</reference>
<dbReference type="Pfam" id="PF13563">
    <property type="entry name" value="2_5_RNA_ligase2"/>
    <property type="match status" value="1"/>
</dbReference>
<dbReference type="Gene3D" id="3.90.1140.10">
    <property type="entry name" value="Cyclic phosphodiesterase"/>
    <property type="match status" value="1"/>
</dbReference>
<dbReference type="InterPro" id="IPR009097">
    <property type="entry name" value="Cyclic_Pdiesterase"/>
</dbReference>